<keyword evidence="1 8" id="KW-0813">Transport</keyword>
<dbReference type="InterPro" id="IPR008703">
    <property type="entry name" value="NqrA"/>
</dbReference>
<keyword evidence="13" id="KW-1185">Reference proteome</keyword>
<dbReference type="Proteomes" id="UP000023464">
    <property type="component" value="Unassembled WGS sequence"/>
</dbReference>
<dbReference type="Pfam" id="PF11973">
    <property type="entry name" value="NQRA_SLBB"/>
    <property type="match status" value="1"/>
</dbReference>
<dbReference type="EC" id="7.2.1.1" evidence="8"/>
<dbReference type="HAMAP" id="MF_00425">
    <property type="entry name" value="NqrA"/>
    <property type="match status" value="1"/>
</dbReference>
<keyword evidence="7 8" id="KW-0739">Sodium transport</keyword>
<keyword evidence="12" id="KW-0560">Oxidoreductase</keyword>
<dbReference type="InterPro" id="IPR056147">
    <property type="entry name" value="NQRA_N"/>
</dbReference>
<dbReference type="AlphaFoldDB" id="A0A022PPF3"/>
<feature type="domain" description="NqrA N-terminal barrel-sandwich hybrid" evidence="9">
    <location>
        <begin position="2"/>
        <end position="94"/>
    </location>
</feature>
<comment type="subunit">
    <text evidence="8">Composed of six subunits; NqrA, NqrB, NqrC, NqrD, NqrE and NqrF.</text>
</comment>
<evidence type="ECO:0000256" key="5">
    <source>
        <dbReference type="ARBA" id="ARBA00023065"/>
    </source>
</evidence>
<feature type="domain" description="NqrA second alpha/beta" evidence="11">
    <location>
        <begin position="113"/>
        <end position="257"/>
    </location>
</feature>
<keyword evidence="6 8" id="KW-0830">Ubiquinone</keyword>
<evidence type="ECO:0000256" key="6">
    <source>
        <dbReference type="ARBA" id="ARBA00023075"/>
    </source>
</evidence>
<evidence type="ECO:0000259" key="9">
    <source>
        <dbReference type="Pfam" id="PF05896"/>
    </source>
</evidence>
<comment type="caution">
    <text evidence="12">The sequence shown here is derived from an EMBL/GenBank/DDBJ whole genome shotgun (WGS) entry which is preliminary data.</text>
</comment>
<organism evidence="12 13">
    <name type="scientific">Photorhabdus aegyptia</name>
    <dbReference type="NCBI Taxonomy" id="2805098"/>
    <lineage>
        <taxon>Bacteria</taxon>
        <taxon>Pseudomonadati</taxon>
        <taxon>Pseudomonadota</taxon>
        <taxon>Gammaproteobacteria</taxon>
        <taxon>Enterobacterales</taxon>
        <taxon>Morganellaceae</taxon>
        <taxon>Photorhabdus</taxon>
    </lineage>
</organism>
<dbReference type="GO" id="GO:0006814">
    <property type="term" value="P:sodium ion transport"/>
    <property type="evidence" value="ECO:0007669"/>
    <property type="project" value="UniProtKB-UniRule"/>
</dbReference>
<keyword evidence="5 8" id="KW-0406">Ion transport</keyword>
<dbReference type="PANTHER" id="PTHR37839">
    <property type="entry name" value="NA(+)-TRANSLOCATING NADH-QUINONE REDUCTASE SUBUNIT A"/>
    <property type="match status" value="1"/>
</dbReference>
<keyword evidence="4 8" id="KW-0915">Sodium</keyword>
<dbReference type="RefSeq" id="WP_036776869.1">
    <property type="nucleotide sequence ID" value="NZ_CAWLTM010000103.1"/>
</dbReference>
<dbReference type="InterPro" id="IPR056148">
    <property type="entry name" value="NQRA_2nd"/>
</dbReference>
<protein>
    <recommendedName>
        <fullName evidence="8">Na(+)-translocating NADH-quinone reductase subunit A</fullName>
        <shortName evidence="8">Na(+)-NQR subunit A</shortName>
        <shortName evidence="8">Na(+)-translocating NQR subunit A</shortName>
        <ecNumber evidence="8">7.2.1.1</ecNumber>
    </recommendedName>
    <alternativeName>
        <fullName evidence="8">NQR complex subunit A</fullName>
    </alternativeName>
    <alternativeName>
        <fullName evidence="8">NQR-1 subunit A</fullName>
    </alternativeName>
</protein>
<dbReference type="Pfam" id="PF05896">
    <property type="entry name" value="NQRA_N"/>
    <property type="match status" value="1"/>
</dbReference>
<proteinExistence type="inferred from homology"/>
<dbReference type="InterPro" id="IPR022615">
    <property type="entry name" value="NqrA_C_domain"/>
</dbReference>
<keyword evidence="2 8" id="KW-1278">Translocase</keyword>
<gene>
    <name evidence="8" type="primary">nqrA</name>
    <name evidence="12" type="ORF">BA1DRAFT_01129</name>
</gene>
<reference evidence="12 13" key="1">
    <citation type="submission" date="2014-03" db="EMBL/GenBank/DDBJ databases">
        <title>Draft Genome of Photorhabdus luminescens BA1, an Egyptian Isolate.</title>
        <authorList>
            <person name="Ghazal S."/>
            <person name="Hurst S.G.IV."/>
            <person name="Morris K."/>
            <person name="Thomas K."/>
            <person name="Tisa L.S."/>
        </authorList>
    </citation>
    <scope>NUCLEOTIDE SEQUENCE [LARGE SCALE GENOMIC DNA]</scope>
    <source>
        <strain evidence="12 13">BA1</strain>
    </source>
</reference>
<evidence type="ECO:0000256" key="7">
    <source>
        <dbReference type="ARBA" id="ARBA00023201"/>
    </source>
</evidence>
<dbReference type="NCBIfam" id="NF003759">
    <property type="entry name" value="PRK05352.1-2"/>
    <property type="match status" value="1"/>
</dbReference>
<evidence type="ECO:0000259" key="11">
    <source>
        <dbReference type="Pfam" id="PF24836"/>
    </source>
</evidence>
<feature type="domain" description="Na(+)-translocating NADH-quinone reductase subunit A C-terminal" evidence="10">
    <location>
        <begin position="262"/>
        <end position="310"/>
    </location>
</feature>
<dbReference type="PATRIC" id="fig|1393736.3.peg.1150"/>
<evidence type="ECO:0000256" key="4">
    <source>
        <dbReference type="ARBA" id="ARBA00023053"/>
    </source>
</evidence>
<evidence type="ECO:0000256" key="8">
    <source>
        <dbReference type="HAMAP-Rule" id="MF_00425"/>
    </source>
</evidence>
<evidence type="ECO:0000256" key="2">
    <source>
        <dbReference type="ARBA" id="ARBA00022967"/>
    </source>
</evidence>
<comment type="similarity">
    <text evidence="8">Belongs to the NqrA family.</text>
</comment>
<evidence type="ECO:0000313" key="12">
    <source>
        <dbReference type="EMBL" id="EYU16305.1"/>
    </source>
</evidence>
<dbReference type="Pfam" id="PF24836">
    <property type="entry name" value="NQRA_2nd"/>
    <property type="match status" value="1"/>
</dbReference>
<dbReference type="GO" id="GO:0016655">
    <property type="term" value="F:oxidoreductase activity, acting on NAD(P)H, quinone or similar compound as acceptor"/>
    <property type="evidence" value="ECO:0007669"/>
    <property type="project" value="UniProtKB-UniRule"/>
</dbReference>
<sequence>MIKIKKGLDLPIAGAPAQVIEDGPTIRHVALLGEEYVGMRPSMLVKEGEHVKKGQILFEDKKNPGVVFTSPACGQVVAINRGEQRVLQSIVIEITGDEQVDFDRYDRSQLSQLSREQVEKNLIDSGLWTALRTRPYSRSPAPGSSPKAIFVTAMDTQPLAANPQVIIATDKEAFVDGLNVLTKLTEGKVHVCHSAGNLPGVSNDAQITYNQFSGPHPAGLVGTHIHFIEPVSATKTVWHLGYQDVIAIGKLFTTGTLYTDRIIALAGPQVEKPRLIRTCLGADLLELTQDQLKEGENRIISGSVLCGTQSDEVHHYLGRFHTLVSVLREGREKELFGWIIPGADKFSITRTTIGHFLKNKRFAFSTTMNGGERSMVPIGNYERVMPLDIMATHLLRDLLVGDTDSAQALGCLELDEEDLALCTYVCPGKYEYGPVLREVLTKIEQEG</sequence>
<comment type="function">
    <text evidence="8">NQR complex catalyzes the reduction of ubiquinone-1 to ubiquinol by two successive reactions, coupled with the transport of Na(+) ions from the cytoplasm to the periplasm. NqrA to NqrE are probably involved in the second step, the conversion of ubisemiquinone to ubiquinol.</text>
</comment>
<dbReference type="EMBL" id="JFGV01000012">
    <property type="protein sequence ID" value="EYU16305.1"/>
    <property type="molecule type" value="Genomic_DNA"/>
</dbReference>
<evidence type="ECO:0000256" key="3">
    <source>
        <dbReference type="ARBA" id="ARBA00023027"/>
    </source>
</evidence>
<evidence type="ECO:0000256" key="1">
    <source>
        <dbReference type="ARBA" id="ARBA00022448"/>
    </source>
</evidence>
<dbReference type="NCBIfam" id="TIGR01936">
    <property type="entry name" value="nqrA"/>
    <property type="match status" value="1"/>
</dbReference>
<comment type="catalytic activity">
    <reaction evidence="8">
        <text>a ubiquinone + n Na(+)(in) + NADH + H(+) = a ubiquinol + n Na(+)(out) + NAD(+)</text>
        <dbReference type="Rhea" id="RHEA:47748"/>
        <dbReference type="Rhea" id="RHEA-COMP:9565"/>
        <dbReference type="Rhea" id="RHEA-COMP:9566"/>
        <dbReference type="ChEBI" id="CHEBI:15378"/>
        <dbReference type="ChEBI" id="CHEBI:16389"/>
        <dbReference type="ChEBI" id="CHEBI:17976"/>
        <dbReference type="ChEBI" id="CHEBI:29101"/>
        <dbReference type="ChEBI" id="CHEBI:57540"/>
        <dbReference type="ChEBI" id="CHEBI:57945"/>
        <dbReference type="EC" id="7.2.1.1"/>
    </reaction>
</comment>
<keyword evidence="3 8" id="KW-0520">NAD</keyword>
<evidence type="ECO:0000259" key="10">
    <source>
        <dbReference type="Pfam" id="PF11973"/>
    </source>
</evidence>
<accession>A0A022PPF3</accession>
<dbReference type="PANTHER" id="PTHR37839:SF1">
    <property type="entry name" value="NA(+)-TRANSLOCATING NADH-QUINONE REDUCTASE SUBUNIT A"/>
    <property type="match status" value="1"/>
</dbReference>
<name>A0A022PPF3_9GAMM</name>
<evidence type="ECO:0000313" key="13">
    <source>
        <dbReference type="Proteomes" id="UP000023464"/>
    </source>
</evidence>